<keyword evidence="3" id="KW-0677">Repeat</keyword>
<evidence type="ECO:0000256" key="4">
    <source>
        <dbReference type="ARBA" id="ARBA00022771"/>
    </source>
</evidence>
<evidence type="ECO:0000259" key="10">
    <source>
        <dbReference type="PROSITE" id="PS50157"/>
    </source>
</evidence>
<dbReference type="PANTHER" id="PTHR24377">
    <property type="entry name" value="IP01015P-RELATED"/>
    <property type="match status" value="1"/>
</dbReference>
<dbReference type="SUPFAM" id="SSF57667">
    <property type="entry name" value="beta-beta-alpha zinc fingers"/>
    <property type="match status" value="2"/>
</dbReference>
<evidence type="ECO:0000256" key="3">
    <source>
        <dbReference type="ARBA" id="ARBA00022737"/>
    </source>
</evidence>
<dbReference type="SMART" id="SM00355">
    <property type="entry name" value="ZnF_C2H2"/>
    <property type="match status" value="2"/>
</dbReference>
<feature type="non-terminal residue" evidence="11">
    <location>
        <position position="74"/>
    </location>
</feature>
<feature type="domain" description="C2H2-type" evidence="10">
    <location>
        <begin position="39"/>
        <end position="64"/>
    </location>
</feature>
<dbReference type="AlphaFoldDB" id="A0A7K5G076"/>
<reference evidence="11 12" key="1">
    <citation type="submission" date="2019-09" db="EMBL/GenBank/DDBJ databases">
        <title>Bird 10,000 Genomes (B10K) Project - Family phase.</title>
        <authorList>
            <person name="Zhang G."/>
        </authorList>
    </citation>
    <scope>NUCLEOTIDE SEQUENCE [LARGE SCALE GENOMIC DNA]</scope>
    <source>
        <strain evidence="11">B10K-DU-017-47</strain>
    </source>
</reference>
<evidence type="ECO:0000313" key="12">
    <source>
        <dbReference type="Proteomes" id="UP000562415"/>
    </source>
</evidence>
<feature type="non-terminal residue" evidence="11">
    <location>
        <position position="1"/>
    </location>
</feature>
<evidence type="ECO:0000313" key="11">
    <source>
        <dbReference type="EMBL" id="NWS50510.1"/>
    </source>
</evidence>
<evidence type="ECO:0000256" key="1">
    <source>
        <dbReference type="ARBA" id="ARBA00004123"/>
    </source>
</evidence>
<dbReference type="Proteomes" id="UP000562415">
    <property type="component" value="Unassembled WGS sequence"/>
</dbReference>
<evidence type="ECO:0000256" key="7">
    <source>
        <dbReference type="ARBA" id="ARBA00023163"/>
    </source>
</evidence>
<dbReference type="EMBL" id="VYZH01009310">
    <property type="protein sequence ID" value="NWS50510.1"/>
    <property type="molecule type" value="Genomic_DNA"/>
</dbReference>
<dbReference type="GO" id="GO:0005634">
    <property type="term" value="C:nucleus"/>
    <property type="evidence" value="ECO:0007669"/>
    <property type="project" value="UniProtKB-SubCell"/>
</dbReference>
<dbReference type="GO" id="GO:0008270">
    <property type="term" value="F:zinc ion binding"/>
    <property type="evidence" value="ECO:0007669"/>
    <property type="project" value="UniProtKB-KW"/>
</dbReference>
<proteinExistence type="predicted"/>
<evidence type="ECO:0000256" key="9">
    <source>
        <dbReference type="PROSITE-ProRule" id="PRU00042"/>
    </source>
</evidence>
<dbReference type="Pfam" id="PF13894">
    <property type="entry name" value="zf-C2H2_4"/>
    <property type="match status" value="1"/>
</dbReference>
<keyword evidence="5" id="KW-0862">Zinc</keyword>
<dbReference type="InterPro" id="IPR013087">
    <property type="entry name" value="Znf_C2H2_type"/>
</dbReference>
<name>A0A7K5G076_PROAR</name>
<dbReference type="OrthoDB" id="3437960at2759"/>
<evidence type="ECO:0000256" key="6">
    <source>
        <dbReference type="ARBA" id="ARBA00023015"/>
    </source>
</evidence>
<comment type="subcellular location">
    <subcellularLocation>
        <location evidence="1">Nucleus</location>
    </subcellularLocation>
</comment>
<sequence>HPQRRPYKCDKCEEWFSQKKTLGIHQRMHSGQSRKVPWCSYCGKVFACSSNLNRHQRIHTGERPYACNECPKRF</sequence>
<dbReference type="InterPro" id="IPR036236">
    <property type="entry name" value="Znf_C2H2_sf"/>
</dbReference>
<dbReference type="FunFam" id="3.30.160.60:FF:000012">
    <property type="entry name" value="RB-associated KRAB zinc finger protein-like"/>
    <property type="match status" value="1"/>
</dbReference>
<gene>
    <name evidence="11" type="primary">Znf397_0</name>
    <name evidence="11" type="ORF">PROATE_R03212</name>
</gene>
<keyword evidence="2" id="KW-0479">Metal-binding</keyword>
<keyword evidence="7" id="KW-0804">Transcription</keyword>
<accession>A0A7K5G076</accession>
<keyword evidence="4 9" id="KW-0863">Zinc-finger</keyword>
<evidence type="ECO:0000256" key="2">
    <source>
        <dbReference type="ARBA" id="ARBA00022723"/>
    </source>
</evidence>
<dbReference type="InterPro" id="IPR050826">
    <property type="entry name" value="Krueppel_C2H2_ZnFinger"/>
</dbReference>
<keyword evidence="6" id="KW-0805">Transcription regulation</keyword>
<organism evidence="11 12">
    <name type="scientific">Probosciger aterrimus</name>
    <name type="common">Palm cockatoo</name>
    <dbReference type="NCBI Taxonomy" id="141839"/>
    <lineage>
        <taxon>Eukaryota</taxon>
        <taxon>Metazoa</taxon>
        <taxon>Chordata</taxon>
        <taxon>Craniata</taxon>
        <taxon>Vertebrata</taxon>
        <taxon>Euteleostomi</taxon>
        <taxon>Archelosauria</taxon>
        <taxon>Archosauria</taxon>
        <taxon>Dinosauria</taxon>
        <taxon>Saurischia</taxon>
        <taxon>Theropoda</taxon>
        <taxon>Coelurosauria</taxon>
        <taxon>Aves</taxon>
        <taxon>Neognathae</taxon>
        <taxon>Neoaves</taxon>
        <taxon>Telluraves</taxon>
        <taxon>Australaves</taxon>
        <taxon>Psittaciformes</taxon>
        <taxon>Cacatuidae</taxon>
        <taxon>Probosciger</taxon>
    </lineage>
</organism>
<protein>
    <submittedName>
        <fullName evidence="11">ZN397 protein</fullName>
    </submittedName>
</protein>
<keyword evidence="12" id="KW-1185">Reference proteome</keyword>
<dbReference type="FunFam" id="3.30.160.60:FF:000744">
    <property type="entry name" value="zinc finger E-box-binding homeobox 1"/>
    <property type="match status" value="1"/>
</dbReference>
<dbReference type="PROSITE" id="PS00028">
    <property type="entry name" value="ZINC_FINGER_C2H2_1"/>
    <property type="match status" value="2"/>
</dbReference>
<dbReference type="PROSITE" id="PS50157">
    <property type="entry name" value="ZINC_FINGER_C2H2_2"/>
    <property type="match status" value="2"/>
</dbReference>
<keyword evidence="8" id="KW-0539">Nucleus</keyword>
<dbReference type="FunFam" id="3.30.160.60:FF:000446">
    <property type="entry name" value="Zinc finger protein"/>
    <property type="match status" value="1"/>
</dbReference>
<evidence type="ECO:0000256" key="8">
    <source>
        <dbReference type="ARBA" id="ARBA00023242"/>
    </source>
</evidence>
<evidence type="ECO:0000256" key="5">
    <source>
        <dbReference type="ARBA" id="ARBA00022833"/>
    </source>
</evidence>
<comment type="caution">
    <text evidence="11">The sequence shown here is derived from an EMBL/GenBank/DDBJ whole genome shotgun (WGS) entry which is preliminary data.</text>
</comment>
<dbReference type="GO" id="GO:0010468">
    <property type="term" value="P:regulation of gene expression"/>
    <property type="evidence" value="ECO:0007669"/>
    <property type="project" value="UniProtKB-ARBA"/>
</dbReference>
<dbReference type="Gene3D" id="3.30.160.60">
    <property type="entry name" value="Classic Zinc Finger"/>
    <property type="match status" value="3"/>
</dbReference>
<feature type="domain" description="C2H2-type" evidence="10">
    <location>
        <begin position="7"/>
        <end position="34"/>
    </location>
</feature>
<dbReference type="Pfam" id="PF13465">
    <property type="entry name" value="zf-H2C2_2"/>
    <property type="match status" value="1"/>
</dbReference>